<evidence type="ECO:0000256" key="8">
    <source>
        <dbReference type="ARBA" id="ARBA00023065"/>
    </source>
</evidence>
<dbReference type="PANTHER" id="PTHR21522:SF35">
    <property type="entry name" value="PROTON CHANNEL OTOP2"/>
    <property type="match status" value="1"/>
</dbReference>
<keyword evidence="7 11" id="KW-1133">Transmembrane helix</keyword>
<feature type="transmembrane region" description="Helical" evidence="11">
    <location>
        <begin position="534"/>
        <end position="554"/>
    </location>
</feature>
<keyword evidence="9 11" id="KW-0472">Membrane</keyword>
<dbReference type="Proteomes" id="UP000694397">
    <property type="component" value="Chromosome 3"/>
</dbReference>
<dbReference type="OrthoDB" id="6429739at2759"/>
<feature type="transmembrane region" description="Helical" evidence="11">
    <location>
        <begin position="123"/>
        <end position="143"/>
    </location>
</feature>
<keyword evidence="6" id="KW-0375">Hydrogen ion transport</keyword>
<evidence type="ECO:0000256" key="10">
    <source>
        <dbReference type="ARBA" id="ARBA00023303"/>
    </source>
</evidence>
<evidence type="ECO:0000256" key="11">
    <source>
        <dbReference type="SAM" id="Phobius"/>
    </source>
</evidence>
<sequence length="569" mass="63049">MHMTLVLSPDPSDMTAANEVMPIGAAGEKAQHAARLALPPGEATAAQQQSSKRGSLLSGVICINILILGCAMVCSSVFSPDAVSPVNVQILLSVLLLLTTAWMVYYMAYVARLDKAVLYKDGHAGPVWLRGGLVLFGVCSLIMDVFKIANYVGYMHCDSAVKIVFPAVQALFILVQTYLLWFHAKDCAQLQRNITRCGLMLCLASNLIVWMTAVTEESQHQTVIPKSDHGNASHFSVDLSSIGTCNCSHTACSIFKEAYYYLYPFNIEYSLFASAMAYVMWKNVGRLVDQHAHHKHRFRLKGILVGPVVGVAMLVAGLATFVIYEVDMAMDDKEKKELALKIHYLMNTVAVSLMSVAALIGYAIYWLDKRDHVSEKNPTRSLDIGLLLGSSLGQFLICYFNMVAIVASSATDVLNALNLACSLLTIIQIILQNVFVIEGLHREPFNEDHEGHVFANPHALHSNQETHQPSTMRRSTSVVIITTGMHVPVTLGPCWKRRLLKEISIFLLLCNVILWIMPAFGARPQFDNELGFRFYDYSTWSAVVNIGLPFGIFYRMHSVASLFEVFLIT</sequence>
<comment type="subcellular location">
    <subcellularLocation>
        <location evidence="1">Cell membrane</location>
        <topology evidence="1">Multi-pass membrane protein</topology>
    </subcellularLocation>
</comment>
<name>A0A8C9V0P7_SCLFO</name>
<evidence type="ECO:0000313" key="13">
    <source>
        <dbReference type="Proteomes" id="UP000694397"/>
    </source>
</evidence>
<dbReference type="GeneTree" id="ENSGT00940000156691"/>
<keyword evidence="10" id="KW-0407">Ion channel</keyword>
<feature type="transmembrane region" description="Helical" evidence="11">
    <location>
        <begin position="163"/>
        <end position="182"/>
    </location>
</feature>
<keyword evidence="4" id="KW-1003">Cell membrane</keyword>
<accession>A0A8C9V0P7</accession>
<feature type="transmembrane region" description="Helical" evidence="11">
    <location>
        <begin position="90"/>
        <end position="111"/>
    </location>
</feature>
<evidence type="ECO:0000256" key="7">
    <source>
        <dbReference type="ARBA" id="ARBA00022989"/>
    </source>
</evidence>
<feature type="transmembrane region" description="Helical" evidence="11">
    <location>
        <begin position="260"/>
        <end position="281"/>
    </location>
</feature>
<proteinExistence type="inferred from homology"/>
<evidence type="ECO:0000256" key="1">
    <source>
        <dbReference type="ARBA" id="ARBA00004651"/>
    </source>
</evidence>
<dbReference type="AlphaFoldDB" id="A0A8C9V0P7"/>
<evidence type="ECO:0000256" key="3">
    <source>
        <dbReference type="ARBA" id="ARBA00022448"/>
    </source>
</evidence>
<dbReference type="GO" id="GO:0005886">
    <property type="term" value="C:plasma membrane"/>
    <property type="evidence" value="ECO:0007669"/>
    <property type="project" value="UniProtKB-SubCell"/>
</dbReference>
<reference evidence="12" key="2">
    <citation type="submission" date="2025-08" db="UniProtKB">
        <authorList>
            <consortium name="Ensembl"/>
        </authorList>
    </citation>
    <scope>IDENTIFICATION</scope>
</reference>
<feature type="transmembrane region" description="Helical" evidence="11">
    <location>
        <begin position="56"/>
        <end position="78"/>
    </location>
</feature>
<evidence type="ECO:0000256" key="5">
    <source>
        <dbReference type="ARBA" id="ARBA00022692"/>
    </source>
</evidence>
<feature type="transmembrane region" description="Helical" evidence="11">
    <location>
        <begin position="386"/>
        <end position="410"/>
    </location>
</feature>
<feature type="transmembrane region" description="Helical" evidence="11">
    <location>
        <begin position="503"/>
        <end position="522"/>
    </location>
</feature>
<dbReference type="GO" id="GO:0015252">
    <property type="term" value="F:proton channel activity"/>
    <property type="evidence" value="ECO:0007669"/>
    <property type="project" value="InterPro"/>
</dbReference>
<feature type="transmembrane region" description="Helical" evidence="11">
    <location>
        <begin position="302"/>
        <end position="324"/>
    </location>
</feature>
<evidence type="ECO:0000256" key="4">
    <source>
        <dbReference type="ARBA" id="ARBA00022475"/>
    </source>
</evidence>
<dbReference type="Pfam" id="PF03189">
    <property type="entry name" value="Otopetrin"/>
    <property type="match status" value="2"/>
</dbReference>
<dbReference type="Ensembl" id="ENSSFOT00015012686.2">
    <property type="protein sequence ID" value="ENSSFOP00015012527.2"/>
    <property type="gene ID" value="ENSSFOG00015008034.2"/>
</dbReference>
<gene>
    <name evidence="12" type="primary">OTOP2</name>
    <name evidence="12" type="synonym">otop2</name>
</gene>
<evidence type="ECO:0000313" key="12">
    <source>
        <dbReference type="Ensembl" id="ENSSFOP00015012527.2"/>
    </source>
</evidence>
<feature type="transmembrane region" description="Helical" evidence="11">
    <location>
        <begin position="416"/>
        <end position="437"/>
    </location>
</feature>
<dbReference type="InterPro" id="IPR004878">
    <property type="entry name" value="Otopetrin"/>
</dbReference>
<keyword evidence="8" id="KW-0406">Ion transport</keyword>
<comment type="similarity">
    <text evidence="2">Belongs to the otopetrin family.</text>
</comment>
<feature type="transmembrane region" description="Helical" evidence="11">
    <location>
        <begin position="344"/>
        <end position="365"/>
    </location>
</feature>
<reference evidence="12 13" key="1">
    <citation type="submission" date="2019-04" db="EMBL/GenBank/DDBJ databases">
        <authorList>
            <consortium name="Wellcome Sanger Institute Data Sharing"/>
        </authorList>
    </citation>
    <scope>NUCLEOTIDE SEQUENCE [LARGE SCALE GENOMIC DNA]</scope>
</reference>
<feature type="transmembrane region" description="Helical" evidence="11">
    <location>
        <begin position="194"/>
        <end position="213"/>
    </location>
</feature>
<evidence type="ECO:0000256" key="6">
    <source>
        <dbReference type="ARBA" id="ARBA00022781"/>
    </source>
</evidence>
<keyword evidence="13" id="KW-1185">Reference proteome</keyword>
<keyword evidence="3" id="KW-0813">Transport</keyword>
<organism evidence="12 13">
    <name type="scientific">Scleropages formosus</name>
    <name type="common">Asian bonytongue</name>
    <name type="synonym">Osteoglossum formosum</name>
    <dbReference type="NCBI Taxonomy" id="113540"/>
    <lineage>
        <taxon>Eukaryota</taxon>
        <taxon>Metazoa</taxon>
        <taxon>Chordata</taxon>
        <taxon>Craniata</taxon>
        <taxon>Vertebrata</taxon>
        <taxon>Euteleostomi</taxon>
        <taxon>Actinopterygii</taxon>
        <taxon>Neopterygii</taxon>
        <taxon>Teleostei</taxon>
        <taxon>Osteoglossocephala</taxon>
        <taxon>Osteoglossomorpha</taxon>
        <taxon>Osteoglossiformes</taxon>
        <taxon>Osteoglossidae</taxon>
        <taxon>Scleropages</taxon>
    </lineage>
</organism>
<reference evidence="12" key="3">
    <citation type="submission" date="2025-09" db="UniProtKB">
        <authorList>
            <consortium name="Ensembl"/>
        </authorList>
    </citation>
    <scope>IDENTIFICATION</scope>
</reference>
<protein>
    <submittedName>
        <fullName evidence="12">Otopetrin 2</fullName>
    </submittedName>
</protein>
<dbReference type="PANTHER" id="PTHR21522">
    <property type="entry name" value="PROTON CHANNEL OTOP"/>
    <property type="match status" value="1"/>
</dbReference>
<keyword evidence="5 11" id="KW-0812">Transmembrane</keyword>
<evidence type="ECO:0000256" key="9">
    <source>
        <dbReference type="ARBA" id="ARBA00023136"/>
    </source>
</evidence>
<evidence type="ECO:0000256" key="2">
    <source>
        <dbReference type="ARBA" id="ARBA00006513"/>
    </source>
</evidence>